<name>A0A6L9MUY2_9ALTE</name>
<dbReference type="PANTHER" id="PTHR43395">
    <property type="entry name" value="SENSOR HISTIDINE KINASE CHEA"/>
    <property type="match status" value="1"/>
</dbReference>
<reference evidence="17 18" key="1">
    <citation type="submission" date="2020-01" db="EMBL/GenBank/DDBJ databases">
        <title>Genomes of bacteria type strains.</title>
        <authorList>
            <person name="Chen J."/>
            <person name="Zhu S."/>
            <person name="Yang J."/>
        </authorList>
    </citation>
    <scope>NUCLEOTIDE SEQUENCE [LARGE SCALE GENOMIC DNA]</scope>
    <source>
        <strain evidence="17 18">LMG 22958</strain>
    </source>
</reference>
<dbReference type="AlphaFoldDB" id="A0A6L9MUY2"/>
<dbReference type="FunFam" id="2.30.30.40:FF:000048">
    <property type="entry name" value="Chemotaxis protein CheA, putative"/>
    <property type="match status" value="1"/>
</dbReference>
<dbReference type="InterPro" id="IPR036641">
    <property type="entry name" value="HPT_dom_sf"/>
</dbReference>
<dbReference type="PROSITE" id="PS50851">
    <property type="entry name" value="CHEW"/>
    <property type="match status" value="1"/>
</dbReference>
<keyword evidence="9" id="KW-0067">ATP-binding</keyword>
<dbReference type="SMART" id="SM00387">
    <property type="entry name" value="HATPase_c"/>
    <property type="match status" value="1"/>
</dbReference>
<dbReference type="InterPro" id="IPR005467">
    <property type="entry name" value="His_kinase_dom"/>
</dbReference>
<dbReference type="GO" id="GO:0006935">
    <property type="term" value="P:chemotaxis"/>
    <property type="evidence" value="ECO:0007669"/>
    <property type="project" value="UniProtKB-KW"/>
</dbReference>
<evidence type="ECO:0000256" key="1">
    <source>
        <dbReference type="ARBA" id="ARBA00000085"/>
    </source>
</evidence>
<dbReference type="SMART" id="SM00260">
    <property type="entry name" value="CheW"/>
    <property type="match status" value="1"/>
</dbReference>
<dbReference type="Pfam" id="PF02518">
    <property type="entry name" value="HATPase_c"/>
    <property type="match status" value="1"/>
</dbReference>
<dbReference type="PROSITE" id="PS50109">
    <property type="entry name" value="HIS_KIN"/>
    <property type="match status" value="1"/>
</dbReference>
<organism evidence="17 18">
    <name type="scientific">Alteromonas hispanica</name>
    <dbReference type="NCBI Taxonomy" id="315421"/>
    <lineage>
        <taxon>Bacteria</taxon>
        <taxon>Pseudomonadati</taxon>
        <taxon>Pseudomonadota</taxon>
        <taxon>Gammaproteobacteria</taxon>
        <taxon>Alteromonadales</taxon>
        <taxon>Alteromonadaceae</taxon>
        <taxon>Alteromonas/Salinimonas group</taxon>
        <taxon>Alteromonas</taxon>
    </lineage>
</organism>
<evidence type="ECO:0000313" key="17">
    <source>
        <dbReference type="EMBL" id="NDW21976.1"/>
    </source>
</evidence>
<evidence type="ECO:0000256" key="12">
    <source>
        <dbReference type="PROSITE-ProRule" id="PRU00110"/>
    </source>
</evidence>
<dbReference type="EC" id="2.7.13.3" evidence="2"/>
<dbReference type="SMART" id="SM00073">
    <property type="entry name" value="HPT"/>
    <property type="match status" value="1"/>
</dbReference>
<evidence type="ECO:0000256" key="11">
    <source>
        <dbReference type="ARBA" id="ARBA00035100"/>
    </source>
</evidence>
<feature type="region of interest" description="Disordered" evidence="13">
    <location>
        <begin position="132"/>
        <end position="152"/>
    </location>
</feature>
<dbReference type="InterPro" id="IPR004358">
    <property type="entry name" value="Sig_transdc_His_kin-like_C"/>
</dbReference>
<keyword evidence="5 12" id="KW-0597">Phosphoprotein</keyword>
<sequence>MTIDVTQFHDVFFEESEEHLQDMEQLLMTLDVDSPDQEQLNSIFRAAHSIKGGSGIFNFDALMNLTHVMENLLDKARNQEIEVTSDIVDIFLQTLDVLRDTLTAYKESTDLPQDEIDASIVVLEEALANASGKASSGASDSAQANVAGSEQDDISDDIEGFGFFDDDDTNINTVSEAGVDIGAEIDAEIEGFGFFDDEPSTPVEPAAKSEEVDEGFGFYEPENLPVAPAANTEKRTAPTQPIVKPVKTKPKAAAKEAASIRVDTTKIDSMVNLVGELVITQSMLSNVGQEVEGQLGERLQLAIDELQRNTREIQESVMSMRMLPINMTFNRFPRVVRDLSSKLGKQVDLVIQGGGTEIDKSLIEKLVDPLTHLVRNSIDHGIETPEKRVANGKAEKGTVILSAEQKGSSIIIGIIDDGAGLDRARILDKAMQNGLPVSPDMPDSEVWQLIFEAGFSTAEQVTDVSGRGVGMDVVRRNIESIGGRIEIESSKGEGSAFYIHLPLTLAIVDGMCVSVGEQIFVIPLLNVIESFQPTDSQVKMLGNEQVLWIRDRYWPLVSLTQLMQVDGGVTEPTKGIVVLLESSKKRYGVLVDSLVGQQQVVIKSLEQHYKKVAGIAGATIMGDGKVAMIIDADSVAMSCATVSNSEVLL</sequence>
<feature type="domain" description="CheW-like" evidence="15">
    <location>
        <begin position="507"/>
        <end position="641"/>
    </location>
</feature>
<dbReference type="GO" id="GO:0005737">
    <property type="term" value="C:cytoplasm"/>
    <property type="evidence" value="ECO:0007669"/>
    <property type="project" value="InterPro"/>
</dbReference>
<dbReference type="SUPFAM" id="SSF50341">
    <property type="entry name" value="CheW-like"/>
    <property type="match status" value="1"/>
</dbReference>
<evidence type="ECO:0000256" key="6">
    <source>
        <dbReference type="ARBA" id="ARBA00022679"/>
    </source>
</evidence>
<evidence type="ECO:0000256" key="7">
    <source>
        <dbReference type="ARBA" id="ARBA00022741"/>
    </source>
</evidence>
<feature type="domain" description="Histidine kinase" evidence="14">
    <location>
        <begin position="297"/>
        <end position="505"/>
    </location>
</feature>
<dbReference type="RefSeq" id="WP_163111868.1">
    <property type="nucleotide sequence ID" value="NZ_JAAAWP010000006.1"/>
</dbReference>
<dbReference type="InterPro" id="IPR002545">
    <property type="entry name" value="CheW-lke_dom"/>
</dbReference>
<dbReference type="CDD" id="cd00731">
    <property type="entry name" value="CheA_reg"/>
    <property type="match status" value="1"/>
</dbReference>
<evidence type="ECO:0000256" key="4">
    <source>
        <dbReference type="ARBA" id="ARBA00022500"/>
    </source>
</evidence>
<evidence type="ECO:0000256" key="9">
    <source>
        <dbReference type="ARBA" id="ARBA00022840"/>
    </source>
</evidence>
<dbReference type="SUPFAM" id="SSF55874">
    <property type="entry name" value="ATPase domain of HSP90 chaperone/DNA topoisomerase II/histidine kinase"/>
    <property type="match status" value="1"/>
</dbReference>
<dbReference type="InterPro" id="IPR003594">
    <property type="entry name" value="HATPase_dom"/>
</dbReference>
<dbReference type="Gene3D" id="1.10.287.560">
    <property type="entry name" value="Histidine kinase CheA-like, homodimeric domain"/>
    <property type="match status" value="1"/>
</dbReference>
<comment type="function">
    <text evidence="11">Involved in the transmission of sensory signals from the chemoreceptors to the flagellar motors. CheA is autophosphorylated; it can transfer its phosphate group to either CheB or CheY.</text>
</comment>
<dbReference type="EMBL" id="JAAAWP010000006">
    <property type="protein sequence ID" value="NDW21976.1"/>
    <property type="molecule type" value="Genomic_DNA"/>
</dbReference>
<dbReference type="SMART" id="SM01231">
    <property type="entry name" value="H-kinase_dim"/>
    <property type="match status" value="1"/>
</dbReference>
<dbReference type="InterPro" id="IPR004105">
    <property type="entry name" value="CheA-like_dim"/>
</dbReference>
<evidence type="ECO:0000256" key="2">
    <source>
        <dbReference type="ARBA" id="ARBA00012438"/>
    </source>
</evidence>
<accession>A0A6L9MUY2</accession>
<evidence type="ECO:0000259" key="14">
    <source>
        <dbReference type="PROSITE" id="PS50109"/>
    </source>
</evidence>
<evidence type="ECO:0000259" key="16">
    <source>
        <dbReference type="PROSITE" id="PS50894"/>
    </source>
</evidence>
<dbReference type="InterPro" id="IPR036097">
    <property type="entry name" value="HisK_dim/P_sf"/>
</dbReference>
<dbReference type="PRINTS" id="PR00344">
    <property type="entry name" value="BCTRLSENSOR"/>
</dbReference>
<keyword evidence="8" id="KW-0418">Kinase</keyword>
<evidence type="ECO:0000313" key="18">
    <source>
        <dbReference type="Proteomes" id="UP000478837"/>
    </source>
</evidence>
<evidence type="ECO:0000256" key="8">
    <source>
        <dbReference type="ARBA" id="ARBA00022777"/>
    </source>
</evidence>
<dbReference type="InterPro" id="IPR051315">
    <property type="entry name" value="Bact_Chemotaxis_CheA"/>
</dbReference>
<keyword evidence="7" id="KW-0547">Nucleotide-binding</keyword>
<dbReference type="PROSITE" id="PS50894">
    <property type="entry name" value="HPT"/>
    <property type="match status" value="1"/>
</dbReference>
<dbReference type="FunFam" id="3.30.565.10:FF:000016">
    <property type="entry name" value="Chemotaxis protein CheA, putative"/>
    <property type="match status" value="1"/>
</dbReference>
<dbReference type="InterPro" id="IPR036061">
    <property type="entry name" value="CheW-like_dom_sf"/>
</dbReference>
<comment type="catalytic activity">
    <reaction evidence="1">
        <text>ATP + protein L-histidine = ADP + protein N-phospho-L-histidine.</text>
        <dbReference type="EC" id="2.7.13.3"/>
    </reaction>
</comment>
<evidence type="ECO:0000256" key="3">
    <source>
        <dbReference type="ARBA" id="ARBA00021495"/>
    </source>
</evidence>
<dbReference type="Gene3D" id="2.30.30.40">
    <property type="entry name" value="SH3 Domains"/>
    <property type="match status" value="1"/>
</dbReference>
<keyword evidence="6" id="KW-0808">Transferase</keyword>
<feature type="modified residue" description="Phosphohistidine" evidence="12">
    <location>
        <position position="48"/>
    </location>
</feature>
<protein>
    <recommendedName>
        <fullName evidence="3">Chemotaxis protein CheA</fullName>
        <ecNumber evidence="2">2.7.13.3</ecNumber>
    </recommendedName>
</protein>
<gene>
    <name evidence="17" type="ORF">GTW09_10620</name>
</gene>
<feature type="domain" description="HPt" evidence="16">
    <location>
        <begin position="1"/>
        <end position="105"/>
    </location>
</feature>
<dbReference type="CDD" id="cd16916">
    <property type="entry name" value="HATPase_CheA-like"/>
    <property type="match status" value="1"/>
</dbReference>
<keyword evidence="4" id="KW-0145">Chemotaxis</keyword>
<dbReference type="Proteomes" id="UP000478837">
    <property type="component" value="Unassembled WGS sequence"/>
</dbReference>
<dbReference type="Pfam" id="PF02895">
    <property type="entry name" value="H-kinase_dim"/>
    <property type="match status" value="1"/>
</dbReference>
<dbReference type="PANTHER" id="PTHR43395:SF10">
    <property type="entry name" value="CHEMOTAXIS PROTEIN CHEA"/>
    <property type="match status" value="1"/>
</dbReference>
<dbReference type="Pfam" id="PF01584">
    <property type="entry name" value="CheW"/>
    <property type="match status" value="1"/>
</dbReference>
<evidence type="ECO:0000259" key="15">
    <source>
        <dbReference type="PROSITE" id="PS50851"/>
    </source>
</evidence>
<dbReference type="GO" id="GO:0000155">
    <property type="term" value="F:phosphorelay sensor kinase activity"/>
    <property type="evidence" value="ECO:0007669"/>
    <property type="project" value="InterPro"/>
</dbReference>
<proteinExistence type="predicted"/>
<dbReference type="CDD" id="cd00088">
    <property type="entry name" value="HPT"/>
    <property type="match status" value="1"/>
</dbReference>
<feature type="compositionally biased region" description="Low complexity" evidence="13">
    <location>
        <begin position="132"/>
        <end position="144"/>
    </location>
</feature>
<dbReference type="InterPro" id="IPR037006">
    <property type="entry name" value="CheA-like_homodim_sf"/>
</dbReference>
<evidence type="ECO:0000256" key="5">
    <source>
        <dbReference type="ARBA" id="ARBA00022553"/>
    </source>
</evidence>
<evidence type="ECO:0000256" key="10">
    <source>
        <dbReference type="ARBA" id="ARBA00023012"/>
    </source>
</evidence>
<dbReference type="Pfam" id="PF01627">
    <property type="entry name" value="Hpt"/>
    <property type="match status" value="1"/>
</dbReference>
<dbReference type="GO" id="GO:0005524">
    <property type="term" value="F:ATP binding"/>
    <property type="evidence" value="ECO:0007669"/>
    <property type="project" value="UniProtKB-KW"/>
</dbReference>
<dbReference type="SUPFAM" id="SSF47226">
    <property type="entry name" value="Histidine-containing phosphotransfer domain, HPT domain"/>
    <property type="match status" value="1"/>
</dbReference>
<keyword evidence="10" id="KW-0902">Two-component regulatory system</keyword>
<dbReference type="Gene3D" id="3.30.565.10">
    <property type="entry name" value="Histidine kinase-like ATPase, C-terminal domain"/>
    <property type="match status" value="1"/>
</dbReference>
<dbReference type="InterPro" id="IPR008207">
    <property type="entry name" value="Sig_transdc_His_kin_Hpt_dom"/>
</dbReference>
<comment type="caution">
    <text evidence="17">The sequence shown here is derived from an EMBL/GenBank/DDBJ whole genome shotgun (WGS) entry which is preliminary data.</text>
</comment>
<keyword evidence="18" id="KW-1185">Reference proteome</keyword>
<dbReference type="Gene3D" id="1.20.120.160">
    <property type="entry name" value="HPT domain"/>
    <property type="match status" value="1"/>
</dbReference>
<dbReference type="SUPFAM" id="SSF47384">
    <property type="entry name" value="Homodimeric domain of signal transducing histidine kinase"/>
    <property type="match status" value="1"/>
</dbReference>
<dbReference type="InterPro" id="IPR036890">
    <property type="entry name" value="HATPase_C_sf"/>
</dbReference>
<evidence type="ECO:0000256" key="13">
    <source>
        <dbReference type="SAM" id="MobiDB-lite"/>
    </source>
</evidence>